<reference evidence="1 2" key="1">
    <citation type="journal article" date="2018" name="Front. Microbiol.">
        <title>Genome Sequencing of Streptomyces atratus SCSIOZH16 and Activation Production of Nocardamine via Metabolic Engineering.</title>
        <authorList>
            <person name="Li Y."/>
            <person name="Zhang C."/>
            <person name="Liu C."/>
            <person name="Ju J."/>
            <person name="Ma J."/>
        </authorList>
    </citation>
    <scope>NUCLEOTIDE SEQUENCE [LARGE SCALE GENOMIC DNA]</scope>
    <source>
        <strain evidence="1 2">SCSIO_ZH16</strain>
    </source>
</reference>
<protein>
    <submittedName>
        <fullName evidence="1">Uncharacterized protein</fullName>
    </submittedName>
</protein>
<dbReference type="RefSeq" id="WP_114248135.1">
    <property type="nucleotide sequence ID" value="NZ_CP027306.1"/>
</dbReference>
<organism evidence="1 2">
    <name type="scientific">Streptomyces atratus</name>
    <dbReference type="NCBI Taxonomy" id="1893"/>
    <lineage>
        <taxon>Bacteria</taxon>
        <taxon>Bacillati</taxon>
        <taxon>Actinomycetota</taxon>
        <taxon>Actinomycetes</taxon>
        <taxon>Kitasatosporales</taxon>
        <taxon>Streptomycetaceae</taxon>
        <taxon>Streptomyces</taxon>
    </lineage>
</organism>
<dbReference type="AlphaFoldDB" id="A0A2Z5JN97"/>
<dbReference type="EMBL" id="CP027306">
    <property type="protein sequence ID" value="AXE81729.1"/>
    <property type="molecule type" value="Genomic_DNA"/>
</dbReference>
<dbReference type="Proteomes" id="UP000252698">
    <property type="component" value="Chromosome"/>
</dbReference>
<dbReference type="KEGG" id="sata:C5746_37710"/>
<name>A0A2Z5JN97_STRAR</name>
<evidence type="ECO:0000313" key="1">
    <source>
        <dbReference type="EMBL" id="AXE81729.1"/>
    </source>
</evidence>
<sequence>MTAVTAVALHDLTQAFDNIAVSDDSNPQPGDVDGARSSFFAEGLAAAGAGAGGRVGSDGLTFNLPTDFVGTEDNALAHGQLAPRPVMRPASAFS</sequence>
<proteinExistence type="predicted"/>
<evidence type="ECO:0000313" key="2">
    <source>
        <dbReference type="Proteomes" id="UP000252698"/>
    </source>
</evidence>
<gene>
    <name evidence="1" type="ORF">C5746_37710</name>
</gene>
<accession>A0A2Z5JN97</accession>
<dbReference type="GeneID" id="95524061"/>